<keyword evidence="6" id="KW-0689">Ribosomal protein</keyword>
<dbReference type="RefSeq" id="WP_119716545.1">
    <property type="nucleotide sequence ID" value="NZ_OMOH01000014.1"/>
</dbReference>
<dbReference type="InterPro" id="IPR029026">
    <property type="entry name" value="tRNA_m1G_MTases_N"/>
</dbReference>
<feature type="domain" description="RNA 2-O ribose methyltransferase substrate binding" evidence="5">
    <location>
        <begin position="65"/>
        <end position="141"/>
    </location>
</feature>
<evidence type="ECO:0000256" key="2">
    <source>
        <dbReference type="ARBA" id="ARBA00022603"/>
    </source>
</evidence>
<dbReference type="GO" id="GO:0005840">
    <property type="term" value="C:ribosome"/>
    <property type="evidence" value="ECO:0007669"/>
    <property type="project" value="UniProtKB-KW"/>
</dbReference>
<dbReference type="AlphaFoldDB" id="A0A375I420"/>
<keyword evidence="6" id="KW-0687">Ribonucleoprotein</keyword>
<feature type="compositionally biased region" description="Basic and acidic residues" evidence="4">
    <location>
        <begin position="24"/>
        <end position="48"/>
    </location>
</feature>
<dbReference type="GO" id="GO:0006396">
    <property type="term" value="P:RNA processing"/>
    <property type="evidence" value="ECO:0007669"/>
    <property type="project" value="InterPro"/>
</dbReference>
<dbReference type="GO" id="GO:0005829">
    <property type="term" value="C:cytosol"/>
    <property type="evidence" value="ECO:0007669"/>
    <property type="project" value="TreeGrafter"/>
</dbReference>
<dbReference type="SUPFAM" id="SSF75217">
    <property type="entry name" value="alpha/beta knot"/>
    <property type="match status" value="1"/>
</dbReference>
<dbReference type="Gene3D" id="3.40.1280.10">
    <property type="match status" value="1"/>
</dbReference>
<dbReference type="CDD" id="cd18103">
    <property type="entry name" value="SpoU-like_RlmB"/>
    <property type="match status" value="1"/>
</dbReference>
<protein>
    <submittedName>
        <fullName evidence="6">50S ribosomal protein L30e-like</fullName>
        <ecNumber evidence="6">2.1.1.-</ecNumber>
    </submittedName>
</protein>
<dbReference type="GO" id="GO:0008173">
    <property type="term" value="F:RNA methyltransferase activity"/>
    <property type="evidence" value="ECO:0007669"/>
    <property type="project" value="InterPro"/>
</dbReference>
<dbReference type="SUPFAM" id="SSF55315">
    <property type="entry name" value="L30e-like"/>
    <property type="match status" value="1"/>
</dbReference>
<evidence type="ECO:0000256" key="1">
    <source>
        <dbReference type="ARBA" id="ARBA00007228"/>
    </source>
</evidence>
<evidence type="ECO:0000256" key="4">
    <source>
        <dbReference type="SAM" id="MobiDB-lite"/>
    </source>
</evidence>
<dbReference type="EMBL" id="OMOH01000014">
    <property type="protein sequence ID" value="SPF69464.1"/>
    <property type="molecule type" value="Genomic_DNA"/>
</dbReference>
<dbReference type="PANTHER" id="PTHR46429">
    <property type="entry name" value="23S RRNA (GUANOSINE-2'-O-)-METHYLTRANSFERASE RLMB"/>
    <property type="match status" value="1"/>
</dbReference>
<dbReference type="GO" id="GO:0003723">
    <property type="term" value="F:RNA binding"/>
    <property type="evidence" value="ECO:0007669"/>
    <property type="project" value="InterPro"/>
</dbReference>
<dbReference type="Pfam" id="PF08032">
    <property type="entry name" value="SpoU_sub_bind"/>
    <property type="match status" value="1"/>
</dbReference>
<keyword evidence="2 6" id="KW-0489">Methyltransferase</keyword>
<dbReference type="InterPro" id="IPR029064">
    <property type="entry name" value="Ribosomal_eL30-like_sf"/>
</dbReference>
<organism evidence="6 7">
    <name type="scientific">Propionibacterium ruminifibrarum</name>
    <dbReference type="NCBI Taxonomy" id="1962131"/>
    <lineage>
        <taxon>Bacteria</taxon>
        <taxon>Bacillati</taxon>
        <taxon>Actinomycetota</taxon>
        <taxon>Actinomycetes</taxon>
        <taxon>Propionibacteriales</taxon>
        <taxon>Propionibacteriaceae</taxon>
        <taxon>Propionibacterium</taxon>
    </lineage>
</organism>
<dbReference type="InterPro" id="IPR013123">
    <property type="entry name" value="SpoU_subst-bd"/>
</dbReference>
<dbReference type="Pfam" id="PF00588">
    <property type="entry name" value="SpoU_methylase"/>
    <property type="match status" value="1"/>
</dbReference>
<sequence length="308" mass="32242">MSPARKGSGGKGRRRLSGRGPTPKAEDRVYHKAYRAKQERQAHPESRGPRTSRPSGSGRGAGPDWVVGRNPVLEALESGLPVHRAFVAEGSERDDRLREIFKYAAAHSLTMLHVPRAELDRLTGGAVHQGVAIQLPEFEYADLADAMAAALGRDDDHGLLVACDGITDPHNLGAIIRSAAAFGADAVVIPERRSASMTAASWKSSAGAAARLPVVRVKNLNRALEQMSGAGFTVAGLAGEGDTDVAGTPGVNGPLVLVVGSEGQGLSRLVREHCDALVAIPITSAVESLNASVATAIALYEVSRCRAD</sequence>
<dbReference type="SMART" id="SM00967">
    <property type="entry name" value="SpoU_sub_bind"/>
    <property type="match status" value="1"/>
</dbReference>
<evidence type="ECO:0000259" key="5">
    <source>
        <dbReference type="SMART" id="SM00967"/>
    </source>
</evidence>
<proteinExistence type="inferred from homology"/>
<keyword evidence="7" id="KW-1185">Reference proteome</keyword>
<name>A0A375I420_9ACTN</name>
<evidence type="ECO:0000256" key="3">
    <source>
        <dbReference type="ARBA" id="ARBA00022679"/>
    </source>
</evidence>
<dbReference type="InterPro" id="IPR004441">
    <property type="entry name" value="rRNA_MeTrfase_TrmH"/>
</dbReference>
<dbReference type="InterPro" id="IPR001537">
    <property type="entry name" value="SpoU_MeTrfase"/>
</dbReference>
<dbReference type="EC" id="2.1.1.-" evidence="6"/>
<dbReference type="FunFam" id="3.40.1280.10:FF:000008">
    <property type="entry name" value="Group 3 RNA methyltransferase TrmH"/>
    <property type="match status" value="1"/>
</dbReference>
<evidence type="ECO:0000313" key="7">
    <source>
        <dbReference type="Proteomes" id="UP000265962"/>
    </source>
</evidence>
<reference evidence="7" key="1">
    <citation type="submission" date="2018-02" db="EMBL/GenBank/DDBJ databases">
        <authorList>
            <person name="Hornung B."/>
        </authorList>
    </citation>
    <scope>NUCLEOTIDE SEQUENCE [LARGE SCALE GENOMIC DNA]</scope>
</reference>
<dbReference type="NCBIfam" id="TIGR00186">
    <property type="entry name" value="rRNA_methyl_3"/>
    <property type="match status" value="1"/>
</dbReference>
<comment type="similarity">
    <text evidence="1">Belongs to the class IV-like SAM-binding methyltransferase superfamily. RNA methyltransferase TrmH family.</text>
</comment>
<dbReference type="OrthoDB" id="9785673at2"/>
<dbReference type="InterPro" id="IPR029028">
    <property type="entry name" value="Alpha/beta_knot_MTases"/>
</dbReference>
<dbReference type="GO" id="GO:0032259">
    <property type="term" value="P:methylation"/>
    <property type="evidence" value="ECO:0007669"/>
    <property type="project" value="UniProtKB-KW"/>
</dbReference>
<gene>
    <name evidence="6" type="ORF">PROPJV5_2447</name>
</gene>
<accession>A0A375I420</accession>
<evidence type="ECO:0000313" key="6">
    <source>
        <dbReference type="EMBL" id="SPF69464.1"/>
    </source>
</evidence>
<dbReference type="PANTHER" id="PTHR46429:SF1">
    <property type="entry name" value="23S RRNA (GUANOSINE-2'-O-)-METHYLTRANSFERASE RLMB"/>
    <property type="match status" value="1"/>
</dbReference>
<keyword evidence="3 6" id="KW-0808">Transferase</keyword>
<dbReference type="Proteomes" id="UP000265962">
    <property type="component" value="Unassembled WGS sequence"/>
</dbReference>
<feature type="region of interest" description="Disordered" evidence="4">
    <location>
        <begin position="1"/>
        <end position="66"/>
    </location>
</feature>
<dbReference type="Gene3D" id="3.30.1330.30">
    <property type="match status" value="1"/>
</dbReference>